<dbReference type="InterPro" id="IPR003018">
    <property type="entry name" value="GAF"/>
</dbReference>
<evidence type="ECO:0000313" key="10">
    <source>
        <dbReference type="EMBL" id="RJR26322.1"/>
    </source>
</evidence>
<evidence type="ECO:0000313" key="11">
    <source>
        <dbReference type="Proteomes" id="UP000265540"/>
    </source>
</evidence>
<gene>
    <name evidence="10" type="ORF">C4561_05535</name>
</gene>
<dbReference type="FunFam" id="3.30.565.10:FF:000006">
    <property type="entry name" value="Sensor histidine kinase WalK"/>
    <property type="match status" value="1"/>
</dbReference>
<evidence type="ECO:0000256" key="4">
    <source>
        <dbReference type="ARBA" id="ARBA00022679"/>
    </source>
</evidence>
<dbReference type="Gene3D" id="1.10.287.130">
    <property type="match status" value="1"/>
</dbReference>
<reference evidence="10 11" key="1">
    <citation type="journal article" date="2017" name="ISME J.">
        <title>Energy and carbon metabolisms in a deep terrestrial subsurface fluid microbial community.</title>
        <authorList>
            <person name="Momper L."/>
            <person name="Jungbluth S.P."/>
            <person name="Lee M.D."/>
            <person name="Amend J.P."/>
        </authorList>
    </citation>
    <scope>NUCLEOTIDE SEQUENCE [LARGE SCALE GENOMIC DNA]</scope>
    <source>
        <strain evidence="10">SURF_46</strain>
    </source>
</reference>
<keyword evidence="7" id="KW-0472">Membrane</keyword>
<proteinExistence type="predicted"/>
<comment type="catalytic activity">
    <reaction evidence="1">
        <text>ATP + protein L-histidine = ADP + protein N-phospho-L-histidine.</text>
        <dbReference type="EC" id="2.7.13.3"/>
    </reaction>
</comment>
<keyword evidence="8" id="KW-0175">Coiled coil</keyword>
<evidence type="ECO:0000256" key="3">
    <source>
        <dbReference type="ARBA" id="ARBA00022553"/>
    </source>
</evidence>
<dbReference type="SUPFAM" id="SSF55781">
    <property type="entry name" value="GAF domain-like"/>
    <property type="match status" value="1"/>
</dbReference>
<dbReference type="Pfam" id="PF13185">
    <property type="entry name" value="GAF_2"/>
    <property type="match status" value="1"/>
</dbReference>
<dbReference type="PROSITE" id="PS50109">
    <property type="entry name" value="HIS_KIN"/>
    <property type="match status" value="1"/>
</dbReference>
<dbReference type="InterPro" id="IPR003594">
    <property type="entry name" value="HATPase_dom"/>
</dbReference>
<dbReference type="InterPro" id="IPR029016">
    <property type="entry name" value="GAF-like_dom_sf"/>
</dbReference>
<dbReference type="Pfam" id="PF00512">
    <property type="entry name" value="HisKA"/>
    <property type="match status" value="1"/>
</dbReference>
<keyword evidence="4" id="KW-0808">Transferase</keyword>
<evidence type="ECO:0000256" key="2">
    <source>
        <dbReference type="ARBA" id="ARBA00012438"/>
    </source>
</evidence>
<dbReference type="AlphaFoldDB" id="A0A3A4ZAS2"/>
<dbReference type="SMART" id="SM00387">
    <property type="entry name" value="HATPase_c"/>
    <property type="match status" value="1"/>
</dbReference>
<dbReference type="InterPro" id="IPR004358">
    <property type="entry name" value="Sig_transdc_His_kin-like_C"/>
</dbReference>
<dbReference type="Gene3D" id="3.30.450.40">
    <property type="match status" value="1"/>
</dbReference>
<dbReference type="InterPro" id="IPR005467">
    <property type="entry name" value="His_kinase_dom"/>
</dbReference>
<dbReference type="CDD" id="cd00082">
    <property type="entry name" value="HisKA"/>
    <property type="match status" value="1"/>
</dbReference>
<evidence type="ECO:0000256" key="7">
    <source>
        <dbReference type="ARBA" id="ARBA00023136"/>
    </source>
</evidence>
<dbReference type="GO" id="GO:0000155">
    <property type="term" value="F:phosphorelay sensor kinase activity"/>
    <property type="evidence" value="ECO:0007669"/>
    <property type="project" value="InterPro"/>
</dbReference>
<dbReference type="FunFam" id="1.10.287.130:FF:000001">
    <property type="entry name" value="Two-component sensor histidine kinase"/>
    <property type="match status" value="1"/>
</dbReference>
<keyword evidence="3" id="KW-0597">Phosphoprotein</keyword>
<name>A0A3A4ZAS2_UNCKA</name>
<dbReference type="SMART" id="SM00388">
    <property type="entry name" value="HisKA"/>
    <property type="match status" value="1"/>
</dbReference>
<dbReference type="SUPFAM" id="SSF55874">
    <property type="entry name" value="ATPase domain of HSP90 chaperone/DNA topoisomerase II/histidine kinase"/>
    <property type="match status" value="1"/>
</dbReference>
<feature type="coiled-coil region" evidence="8">
    <location>
        <begin position="190"/>
        <end position="217"/>
    </location>
</feature>
<evidence type="ECO:0000256" key="6">
    <source>
        <dbReference type="ARBA" id="ARBA00023012"/>
    </source>
</evidence>
<dbReference type="EMBL" id="QZJF01000023">
    <property type="protein sequence ID" value="RJR26322.1"/>
    <property type="molecule type" value="Genomic_DNA"/>
</dbReference>
<keyword evidence="5 10" id="KW-0418">Kinase</keyword>
<dbReference type="Gene3D" id="3.30.565.10">
    <property type="entry name" value="Histidine kinase-like ATPase, C-terminal domain"/>
    <property type="match status" value="1"/>
</dbReference>
<dbReference type="InterPro" id="IPR036890">
    <property type="entry name" value="HATPase_C_sf"/>
</dbReference>
<protein>
    <recommendedName>
        <fullName evidence="2">histidine kinase</fullName>
        <ecNumber evidence="2">2.7.13.3</ecNumber>
    </recommendedName>
</protein>
<evidence type="ECO:0000256" key="8">
    <source>
        <dbReference type="SAM" id="Coils"/>
    </source>
</evidence>
<dbReference type="Proteomes" id="UP000265540">
    <property type="component" value="Unassembled WGS sequence"/>
</dbReference>
<feature type="domain" description="Histidine kinase" evidence="9">
    <location>
        <begin position="224"/>
        <end position="445"/>
    </location>
</feature>
<dbReference type="SMART" id="SM00065">
    <property type="entry name" value="GAF"/>
    <property type="match status" value="1"/>
</dbReference>
<dbReference type="InterPro" id="IPR003661">
    <property type="entry name" value="HisK_dim/P_dom"/>
</dbReference>
<accession>A0A3A4ZAS2</accession>
<keyword evidence="6" id="KW-0902">Two-component regulatory system</keyword>
<evidence type="ECO:0000259" key="9">
    <source>
        <dbReference type="PROSITE" id="PS50109"/>
    </source>
</evidence>
<sequence length="448" mass="50502">MPNNKLNPDTLNTLEALWKLEKIILDSLDFHDVVQKVVDAILTELGYLDLGYKVVVLALVDEERQVLKRVSLSSTLEAQKTREVSELPFELIVIPLTEKNNLCIKALQEGTVQITHYFPDILTPPISPENALASQKNAGIITSMVYPLKIRGKTIGVMIFSMNKAEDAVSDQEKALLRYFTDLVAMAVQNSRLYSNLENERSQLKFLNDRLEQLDKLKDDFLSVASHELRTPMTIIKSYLWMLNSGKAGELLPKQKEYLYKAVSSTERMIALINDMLNVSRMEQGRVVFDIKRLDIVDLLKETLSDFKLKAEEKGIYLEICCEDKQIFAYTDSGKLTEIITNLVGNSLKFTRSGGIKVQIEEDENNVKVSVIDTGAGISEEDQKRLFHKFGRLDNSYQTVAESGGTGLGLYIVKLYVEGMKGTVRAYSEGINMGSTFTFTLPKELKTN</sequence>
<evidence type="ECO:0000256" key="1">
    <source>
        <dbReference type="ARBA" id="ARBA00000085"/>
    </source>
</evidence>
<dbReference type="PANTHER" id="PTHR43711">
    <property type="entry name" value="TWO-COMPONENT HISTIDINE KINASE"/>
    <property type="match status" value="1"/>
</dbReference>
<dbReference type="InterPro" id="IPR036097">
    <property type="entry name" value="HisK_dim/P_sf"/>
</dbReference>
<dbReference type="PANTHER" id="PTHR43711:SF1">
    <property type="entry name" value="HISTIDINE KINASE 1"/>
    <property type="match status" value="1"/>
</dbReference>
<dbReference type="PRINTS" id="PR00344">
    <property type="entry name" value="BCTRLSENSOR"/>
</dbReference>
<dbReference type="InterPro" id="IPR050736">
    <property type="entry name" value="Sensor_HK_Regulatory"/>
</dbReference>
<dbReference type="Pfam" id="PF02518">
    <property type="entry name" value="HATPase_c"/>
    <property type="match status" value="1"/>
</dbReference>
<organism evidence="10 11">
    <name type="scientific">candidate division WWE3 bacterium</name>
    <dbReference type="NCBI Taxonomy" id="2053526"/>
    <lineage>
        <taxon>Bacteria</taxon>
        <taxon>Katanobacteria</taxon>
    </lineage>
</organism>
<dbReference type="SUPFAM" id="SSF47384">
    <property type="entry name" value="Homodimeric domain of signal transducing histidine kinase"/>
    <property type="match status" value="1"/>
</dbReference>
<dbReference type="EC" id="2.7.13.3" evidence="2"/>
<evidence type="ECO:0000256" key="5">
    <source>
        <dbReference type="ARBA" id="ARBA00022777"/>
    </source>
</evidence>
<comment type="caution">
    <text evidence="10">The sequence shown here is derived from an EMBL/GenBank/DDBJ whole genome shotgun (WGS) entry which is preliminary data.</text>
</comment>